<reference evidence="20 21" key="1">
    <citation type="journal article" date="2015" name="Nature">
        <title>rRNA introns, odd ribosomes, and small enigmatic genomes across a large radiation of phyla.</title>
        <authorList>
            <person name="Brown C.T."/>
            <person name="Hug L.A."/>
            <person name="Thomas B.C."/>
            <person name="Sharon I."/>
            <person name="Castelle C.J."/>
            <person name="Singh A."/>
            <person name="Wilkins M.J."/>
            <person name="Williams K.H."/>
            <person name="Banfield J.F."/>
        </authorList>
    </citation>
    <scope>NUCLEOTIDE SEQUENCE [LARGE SCALE GENOMIC DNA]</scope>
</reference>
<dbReference type="PANTHER" id="PTHR32282:SF11">
    <property type="entry name" value="PENICILLIN-BINDING PROTEIN 1B"/>
    <property type="match status" value="1"/>
</dbReference>
<dbReference type="GO" id="GO:0071555">
    <property type="term" value="P:cell wall organization"/>
    <property type="evidence" value="ECO:0007669"/>
    <property type="project" value="UniProtKB-KW"/>
</dbReference>
<proteinExistence type="inferred from homology"/>
<dbReference type="STRING" id="1618443.UV73_C0004G0010"/>
<dbReference type="PANTHER" id="PTHR32282">
    <property type="entry name" value="BINDING PROTEIN TRANSPEPTIDASE, PUTATIVE-RELATED"/>
    <property type="match status" value="1"/>
</dbReference>
<name>A0A0G1GGD6_9BACT</name>
<evidence type="ECO:0000256" key="1">
    <source>
        <dbReference type="ARBA" id="ARBA00004236"/>
    </source>
</evidence>
<dbReference type="SUPFAM" id="SSF53955">
    <property type="entry name" value="Lysozyme-like"/>
    <property type="match status" value="1"/>
</dbReference>
<evidence type="ECO:0000256" key="9">
    <source>
        <dbReference type="ARBA" id="ARBA00022801"/>
    </source>
</evidence>
<keyword evidence="6" id="KW-0645">Protease</keyword>
<organism evidence="20 21">
    <name type="scientific">Candidatus Gottesmanbacteria bacterium GW2011_GWA2_43_14</name>
    <dbReference type="NCBI Taxonomy" id="1618443"/>
    <lineage>
        <taxon>Bacteria</taxon>
        <taxon>Candidatus Gottesmaniibacteriota</taxon>
    </lineage>
</organism>
<comment type="catalytic activity">
    <reaction evidence="16">
        <text>[GlcNAc-(1-&gt;4)-Mur2Ac(oyl-L-Ala-gamma-D-Glu-L-Lys-D-Ala-D-Ala)](n)-di-trans,octa-cis-undecaprenyl diphosphate + beta-D-GlcNAc-(1-&gt;4)-Mur2Ac(oyl-L-Ala-gamma-D-Glu-L-Lys-D-Ala-D-Ala)-di-trans,octa-cis-undecaprenyl diphosphate = [GlcNAc-(1-&gt;4)-Mur2Ac(oyl-L-Ala-gamma-D-Glu-L-Lys-D-Ala-D-Ala)](n+1)-di-trans,octa-cis-undecaprenyl diphosphate + di-trans,octa-cis-undecaprenyl diphosphate + H(+)</text>
        <dbReference type="Rhea" id="RHEA:23708"/>
        <dbReference type="Rhea" id="RHEA-COMP:9602"/>
        <dbReference type="Rhea" id="RHEA-COMP:9603"/>
        <dbReference type="ChEBI" id="CHEBI:15378"/>
        <dbReference type="ChEBI" id="CHEBI:58405"/>
        <dbReference type="ChEBI" id="CHEBI:60033"/>
        <dbReference type="ChEBI" id="CHEBI:78435"/>
        <dbReference type="EC" id="2.4.99.28"/>
    </reaction>
</comment>
<evidence type="ECO:0000256" key="16">
    <source>
        <dbReference type="ARBA" id="ARBA00049902"/>
    </source>
</evidence>
<dbReference type="GO" id="GO:0008955">
    <property type="term" value="F:peptidoglycan glycosyltransferase activity"/>
    <property type="evidence" value="ECO:0007669"/>
    <property type="project" value="UniProtKB-EC"/>
</dbReference>
<evidence type="ECO:0000256" key="15">
    <source>
        <dbReference type="ARBA" id="ARBA00034000"/>
    </source>
</evidence>
<feature type="transmembrane region" description="Helical" evidence="17">
    <location>
        <begin position="32"/>
        <end position="51"/>
    </location>
</feature>
<evidence type="ECO:0000256" key="14">
    <source>
        <dbReference type="ARBA" id="ARBA00023316"/>
    </source>
</evidence>
<evidence type="ECO:0000256" key="12">
    <source>
        <dbReference type="ARBA" id="ARBA00023136"/>
    </source>
</evidence>
<keyword evidence="14" id="KW-0961">Cell wall biogenesis/degradation</keyword>
<evidence type="ECO:0000256" key="13">
    <source>
        <dbReference type="ARBA" id="ARBA00023268"/>
    </source>
</evidence>
<keyword evidence="13" id="KW-0511">Multifunctional enzyme</keyword>
<dbReference type="Gene3D" id="3.40.710.10">
    <property type="entry name" value="DD-peptidase/beta-lactamase superfamily"/>
    <property type="match status" value="1"/>
</dbReference>
<dbReference type="GO" id="GO:0008360">
    <property type="term" value="P:regulation of cell shape"/>
    <property type="evidence" value="ECO:0007669"/>
    <property type="project" value="UniProtKB-KW"/>
</dbReference>
<dbReference type="EMBL" id="LCFP01000004">
    <property type="protein sequence ID" value="KKS97868.1"/>
    <property type="molecule type" value="Genomic_DNA"/>
</dbReference>
<dbReference type="InterPro" id="IPR012338">
    <property type="entry name" value="Beta-lactam/transpept-like"/>
</dbReference>
<keyword evidence="9" id="KW-0378">Hydrolase</keyword>
<comment type="catalytic activity">
    <reaction evidence="15">
        <text>Preferential cleavage: (Ac)2-L-Lys-D-Ala-|-D-Ala. Also transpeptidation of peptidyl-alanyl moieties that are N-acyl substituents of D-alanine.</text>
        <dbReference type="EC" id="3.4.16.4"/>
    </reaction>
</comment>
<evidence type="ECO:0000256" key="6">
    <source>
        <dbReference type="ARBA" id="ARBA00022670"/>
    </source>
</evidence>
<dbReference type="AlphaFoldDB" id="A0A0G1GGD6"/>
<accession>A0A0G1GGD6</accession>
<comment type="subcellular location">
    <subcellularLocation>
        <location evidence="1">Cell membrane</location>
    </subcellularLocation>
</comment>
<dbReference type="FunFam" id="1.10.3810.10:FF:000001">
    <property type="entry name" value="Penicillin-binding protein 1A"/>
    <property type="match status" value="1"/>
</dbReference>
<evidence type="ECO:0000259" key="19">
    <source>
        <dbReference type="Pfam" id="PF00912"/>
    </source>
</evidence>
<evidence type="ECO:0000259" key="18">
    <source>
        <dbReference type="Pfam" id="PF00905"/>
    </source>
</evidence>
<keyword evidence="5" id="KW-0121">Carboxypeptidase</keyword>
<keyword evidence="4" id="KW-1003">Cell membrane</keyword>
<dbReference type="GO" id="GO:0008658">
    <property type="term" value="F:penicillin binding"/>
    <property type="evidence" value="ECO:0007669"/>
    <property type="project" value="InterPro"/>
</dbReference>
<keyword evidence="17" id="KW-0812">Transmembrane</keyword>
<keyword evidence="17" id="KW-1133">Transmembrane helix</keyword>
<keyword evidence="8" id="KW-0808">Transferase</keyword>
<evidence type="ECO:0000256" key="3">
    <source>
        <dbReference type="ARBA" id="ARBA00007739"/>
    </source>
</evidence>
<evidence type="ECO:0000256" key="10">
    <source>
        <dbReference type="ARBA" id="ARBA00022960"/>
    </source>
</evidence>
<comment type="similarity">
    <text evidence="2">In the C-terminal section; belongs to the transpeptidase family.</text>
</comment>
<evidence type="ECO:0000256" key="7">
    <source>
        <dbReference type="ARBA" id="ARBA00022676"/>
    </source>
</evidence>
<evidence type="ECO:0000256" key="17">
    <source>
        <dbReference type="SAM" id="Phobius"/>
    </source>
</evidence>
<dbReference type="GO" id="GO:0005886">
    <property type="term" value="C:plasma membrane"/>
    <property type="evidence" value="ECO:0007669"/>
    <property type="project" value="UniProtKB-SubCell"/>
</dbReference>
<dbReference type="SUPFAM" id="SSF56601">
    <property type="entry name" value="beta-lactamase/transpeptidase-like"/>
    <property type="match status" value="1"/>
</dbReference>
<evidence type="ECO:0000256" key="8">
    <source>
        <dbReference type="ARBA" id="ARBA00022679"/>
    </source>
</evidence>
<dbReference type="Pfam" id="PF00905">
    <property type="entry name" value="Transpeptidase"/>
    <property type="match status" value="1"/>
</dbReference>
<gene>
    <name evidence="20" type="ORF">UV73_C0004G0010</name>
</gene>
<evidence type="ECO:0000256" key="5">
    <source>
        <dbReference type="ARBA" id="ARBA00022645"/>
    </source>
</evidence>
<dbReference type="Proteomes" id="UP000034894">
    <property type="component" value="Unassembled WGS sequence"/>
</dbReference>
<dbReference type="PATRIC" id="fig|1618443.3.peg.664"/>
<dbReference type="Pfam" id="PF00912">
    <property type="entry name" value="Transgly"/>
    <property type="match status" value="1"/>
</dbReference>
<dbReference type="InterPro" id="IPR050396">
    <property type="entry name" value="Glycosyltr_51/Transpeptidase"/>
</dbReference>
<keyword evidence="11" id="KW-0573">Peptidoglycan synthesis</keyword>
<evidence type="ECO:0000313" key="20">
    <source>
        <dbReference type="EMBL" id="KKS97868.1"/>
    </source>
</evidence>
<dbReference type="InterPro" id="IPR023346">
    <property type="entry name" value="Lysozyme-like_dom_sf"/>
</dbReference>
<feature type="domain" description="Penicillin-binding protein transpeptidase" evidence="18">
    <location>
        <begin position="340"/>
        <end position="640"/>
    </location>
</feature>
<keyword evidence="10" id="KW-0133">Cell shape</keyword>
<dbReference type="InterPro" id="IPR001264">
    <property type="entry name" value="Glyco_trans_51"/>
</dbReference>
<dbReference type="InterPro" id="IPR001460">
    <property type="entry name" value="PCN-bd_Tpept"/>
</dbReference>
<sequence length="756" mass="83670">MTDISRPGTALKMSSHILNFLTQNKKFSRKRFFISIVAFFLLLFSVSFFIFKDLPSPSKLSSYEIPQTTKIMDRNGKLLYEIYSDQNRTLVKLNEIPLYLRQATVAIEDKDFYQHKGINPIGGILRAVKETLFKQQLQGGSTITQQLVKNALLTNERTLSRKIKEIILAFWTETIYNKDQILEMYLNQVPYGGTAWGIEAAAEMYFGKKTDQLTIAEAAYLAGLPAAPTSYSPYGTHPELAKQRQGDVFNRMVEDKYISPDQKDKASREIIKLIPPKTDIKAPHFVMFVREQLVEKYGEKMVATNGLKVTTTLDLSLQEMAEQTVASEVADLKKLRVTNGAALVTRPPTGEILAMVGSKDYFASQSGNFNVTVSLRQPGSSIKPLNYAVGLDSRKVTAASVFLDTPTCFIVPGQKSYCPVNYDGQFHGPVQLRFALGNSYNIPAVKMMALNGVENVIASASAYGISSFQDPSRYGLSLTLGGGEVTMLDMAKAFGVFANTGIKKELVSILKIEDRQGNLLSEYRDPNLAKNVFEKMNYPSSLLIGGERVLSAETSFLISHILLDNNARSQAFGPSSFLTIRDHAVSVKTGTTDDKRDNWTIGFTPNFLTVVWVGNNDNSPMHPYLTSGVTGAAPIWNKIMNNVLTKQPDLWPKQPSGIVGAQICQLSGQFPPNSDPNSQDRGCATRYEYFIKGTVPNQPEVLKTAIAVDKTTSKPAAANQTENVENREQQVVKDMFGIYCLDCSHEGGDPVTSVRL</sequence>
<dbReference type="GO" id="GO:0009002">
    <property type="term" value="F:serine-type D-Ala-D-Ala carboxypeptidase activity"/>
    <property type="evidence" value="ECO:0007669"/>
    <property type="project" value="UniProtKB-EC"/>
</dbReference>
<evidence type="ECO:0000313" key="21">
    <source>
        <dbReference type="Proteomes" id="UP000034894"/>
    </source>
</evidence>
<dbReference type="GO" id="GO:0009252">
    <property type="term" value="P:peptidoglycan biosynthetic process"/>
    <property type="evidence" value="ECO:0007669"/>
    <property type="project" value="UniProtKB-KW"/>
</dbReference>
<comment type="caution">
    <text evidence="20">The sequence shown here is derived from an EMBL/GenBank/DDBJ whole genome shotgun (WGS) entry which is preliminary data.</text>
</comment>
<dbReference type="Gene3D" id="1.10.3810.10">
    <property type="entry name" value="Biosynthetic peptidoglycan transglycosylase-like"/>
    <property type="match status" value="1"/>
</dbReference>
<protein>
    <submittedName>
        <fullName evidence="20">1A family penicillin-binding protein</fullName>
    </submittedName>
</protein>
<keyword evidence="12 17" id="KW-0472">Membrane</keyword>
<dbReference type="GO" id="GO:0030288">
    <property type="term" value="C:outer membrane-bounded periplasmic space"/>
    <property type="evidence" value="ECO:0007669"/>
    <property type="project" value="TreeGrafter"/>
</dbReference>
<dbReference type="GO" id="GO:0006508">
    <property type="term" value="P:proteolysis"/>
    <property type="evidence" value="ECO:0007669"/>
    <property type="project" value="UniProtKB-KW"/>
</dbReference>
<comment type="similarity">
    <text evidence="3">In the N-terminal section; belongs to the glycosyltransferase 51 family.</text>
</comment>
<evidence type="ECO:0000256" key="4">
    <source>
        <dbReference type="ARBA" id="ARBA00022475"/>
    </source>
</evidence>
<dbReference type="InterPro" id="IPR036950">
    <property type="entry name" value="PBP_transglycosylase"/>
</dbReference>
<keyword evidence="7" id="KW-0328">Glycosyltransferase</keyword>
<evidence type="ECO:0000256" key="2">
    <source>
        <dbReference type="ARBA" id="ARBA00007090"/>
    </source>
</evidence>
<feature type="domain" description="Glycosyl transferase family 51" evidence="19">
    <location>
        <begin position="76"/>
        <end position="252"/>
    </location>
</feature>
<evidence type="ECO:0000256" key="11">
    <source>
        <dbReference type="ARBA" id="ARBA00022984"/>
    </source>
</evidence>